<dbReference type="SMART" id="SM00829">
    <property type="entry name" value="PKS_ER"/>
    <property type="match status" value="1"/>
</dbReference>
<dbReference type="Pfam" id="PF00107">
    <property type="entry name" value="ADH_zinc_N"/>
    <property type="match status" value="1"/>
</dbReference>
<dbReference type="SUPFAM" id="SSF50129">
    <property type="entry name" value="GroES-like"/>
    <property type="match status" value="1"/>
</dbReference>
<dbReference type="InterPro" id="IPR013149">
    <property type="entry name" value="ADH-like_C"/>
</dbReference>
<gene>
    <name evidence="4" type="ORF">ECRASSUSDP1_LOCUS15968</name>
</gene>
<keyword evidence="1" id="KW-0521">NADP</keyword>
<name>A0AAD1XL22_EUPCR</name>
<dbReference type="PANTHER" id="PTHR48106:SF18">
    <property type="entry name" value="QUINONE OXIDOREDUCTASE PIG3"/>
    <property type="match status" value="1"/>
</dbReference>
<accession>A0AAD1XL22</accession>
<dbReference type="InterPro" id="IPR036291">
    <property type="entry name" value="NAD(P)-bd_dom_sf"/>
</dbReference>
<dbReference type="Proteomes" id="UP001295684">
    <property type="component" value="Unassembled WGS sequence"/>
</dbReference>
<dbReference type="EMBL" id="CAMPGE010016033">
    <property type="protein sequence ID" value="CAI2374612.1"/>
    <property type="molecule type" value="Genomic_DNA"/>
</dbReference>
<dbReference type="Gene3D" id="3.90.180.10">
    <property type="entry name" value="Medium-chain alcohol dehydrogenases, catalytic domain"/>
    <property type="match status" value="1"/>
</dbReference>
<evidence type="ECO:0000256" key="1">
    <source>
        <dbReference type="ARBA" id="ARBA00022857"/>
    </source>
</evidence>
<sequence length="327" mass="36625">MTKPLLKTDNILRELQENEVLVKVYSVPVNPSDIFNAEGYFGKLAESPEGHGIGFDCSGQVVKIGENVDASILGKRVAVNQIVSVPGYEGSWRQYLITFKDNLMIYPDDADYDQISSSFVNPLTVCNFWYYIKKHSYKAVIQTGASSSLGKMFHKLCLEKDVKIINIVRKDEQVKILEDLGSTHTLNSSSDTFKEDLAKAIEELQPTALFDSVGGSTTKDILMSMPLFSTVYIYGYLDSTGTFAFNNRDLLSRRATLTTAFALDINQFCTKEEIQSYHELISKDIYEGGKIFGTKVVSTCPMTEFEKAIEEREACASQGKIILKPWE</sequence>
<dbReference type="AlphaFoldDB" id="A0AAD1XL22"/>
<dbReference type="InterPro" id="IPR011032">
    <property type="entry name" value="GroES-like_sf"/>
</dbReference>
<protein>
    <recommendedName>
        <fullName evidence="3">Enoyl reductase (ER) domain-containing protein</fullName>
    </recommendedName>
</protein>
<evidence type="ECO:0000259" key="3">
    <source>
        <dbReference type="SMART" id="SM00829"/>
    </source>
</evidence>
<evidence type="ECO:0000313" key="5">
    <source>
        <dbReference type="Proteomes" id="UP001295684"/>
    </source>
</evidence>
<keyword evidence="2" id="KW-0560">Oxidoreductase</keyword>
<organism evidence="4 5">
    <name type="scientific">Euplotes crassus</name>
    <dbReference type="NCBI Taxonomy" id="5936"/>
    <lineage>
        <taxon>Eukaryota</taxon>
        <taxon>Sar</taxon>
        <taxon>Alveolata</taxon>
        <taxon>Ciliophora</taxon>
        <taxon>Intramacronucleata</taxon>
        <taxon>Spirotrichea</taxon>
        <taxon>Hypotrichia</taxon>
        <taxon>Euplotida</taxon>
        <taxon>Euplotidae</taxon>
        <taxon>Moneuplotes</taxon>
    </lineage>
</organism>
<dbReference type="GO" id="GO:0070402">
    <property type="term" value="F:NADPH binding"/>
    <property type="evidence" value="ECO:0007669"/>
    <property type="project" value="TreeGrafter"/>
</dbReference>
<dbReference type="InterPro" id="IPR013154">
    <property type="entry name" value="ADH-like_N"/>
</dbReference>
<keyword evidence="5" id="KW-1185">Reference proteome</keyword>
<reference evidence="4" key="1">
    <citation type="submission" date="2023-07" db="EMBL/GenBank/DDBJ databases">
        <authorList>
            <consortium name="AG Swart"/>
            <person name="Singh M."/>
            <person name="Singh A."/>
            <person name="Seah K."/>
            <person name="Emmerich C."/>
        </authorList>
    </citation>
    <scope>NUCLEOTIDE SEQUENCE</scope>
    <source>
        <strain evidence="4">DP1</strain>
    </source>
</reference>
<dbReference type="GO" id="GO:0016651">
    <property type="term" value="F:oxidoreductase activity, acting on NAD(P)H"/>
    <property type="evidence" value="ECO:0007669"/>
    <property type="project" value="TreeGrafter"/>
</dbReference>
<comment type="caution">
    <text evidence="4">The sequence shown here is derived from an EMBL/GenBank/DDBJ whole genome shotgun (WGS) entry which is preliminary data.</text>
</comment>
<dbReference type="Pfam" id="PF08240">
    <property type="entry name" value="ADH_N"/>
    <property type="match status" value="1"/>
</dbReference>
<dbReference type="InterPro" id="IPR020843">
    <property type="entry name" value="ER"/>
</dbReference>
<evidence type="ECO:0000256" key="2">
    <source>
        <dbReference type="ARBA" id="ARBA00023002"/>
    </source>
</evidence>
<dbReference type="PANTHER" id="PTHR48106">
    <property type="entry name" value="QUINONE OXIDOREDUCTASE PIG3-RELATED"/>
    <property type="match status" value="1"/>
</dbReference>
<evidence type="ECO:0000313" key="4">
    <source>
        <dbReference type="EMBL" id="CAI2374612.1"/>
    </source>
</evidence>
<dbReference type="Gene3D" id="3.40.50.720">
    <property type="entry name" value="NAD(P)-binding Rossmann-like Domain"/>
    <property type="match status" value="1"/>
</dbReference>
<feature type="domain" description="Enoyl reductase (ER)" evidence="3">
    <location>
        <begin position="7"/>
        <end position="323"/>
    </location>
</feature>
<proteinExistence type="predicted"/>
<dbReference type="SUPFAM" id="SSF51735">
    <property type="entry name" value="NAD(P)-binding Rossmann-fold domains"/>
    <property type="match status" value="1"/>
</dbReference>